<name>A0A4R7CXP9_9SPHI</name>
<reference evidence="1 2" key="1">
    <citation type="submission" date="2019-03" db="EMBL/GenBank/DDBJ databases">
        <title>Genomic Encyclopedia of Type Strains, Phase III (KMG-III): the genomes of soil and plant-associated and newly described type strains.</title>
        <authorList>
            <person name="Whitman W."/>
        </authorList>
    </citation>
    <scope>NUCLEOTIDE SEQUENCE [LARGE SCALE GENOMIC DNA]</scope>
    <source>
        <strain evidence="1 2">CGMCC 1.12801</strain>
    </source>
</reference>
<keyword evidence="2" id="KW-1185">Reference proteome</keyword>
<dbReference type="AlphaFoldDB" id="A0A4R7CXP9"/>
<evidence type="ECO:0000313" key="1">
    <source>
        <dbReference type="EMBL" id="TDS11884.1"/>
    </source>
</evidence>
<accession>A0A4R7CXP9</accession>
<sequence length="35" mass="3927">MFNDVIANWVEVLLLYSDDIGLGLMPNQVASGFRK</sequence>
<gene>
    <name evidence="1" type="ORF">B0I21_107236</name>
</gene>
<dbReference type="Proteomes" id="UP000294752">
    <property type="component" value="Unassembled WGS sequence"/>
</dbReference>
<protein>
    <submittedName>
        <fullName evidence="1">Uncharacterized protein</fullName>
    </submittedName>
</protein>
<comment type="caution">
    <text evidence="1">The sequence shown here is derived from an EMBL/GenBank/DDBJ whole genome shotgun (WGS) entry which is preliminary data.</text>
</comment>
<evidence type="ECO:0000313" key="2">
    <source>
        <dbReference type="Proteomes" id="UP000294752"/>
    </source>
</evidence>
<dbReference type="EMBL" id="SNZV01000007">
    <property type="protein sequence ID" value="TDS11884.1"/>
    <property type="molecule type" value="Genomic_DNA"/>
</dbReference>
<proteinExistence type="predicted"/>
<organism evidence="1 2">
    <name type="scientific">Sphingobacterium paludis</name>
    <dbReference type="NCBI Taxonomy" id="1476465"/>
    <lineage>
        <taxon>Bacteria</taxon>
        <taxon>Pseudomonadati</taxon>
        <taxon>Bacteroidota</taxon>
        <taxon>Sphingobacteriia</taxon>
        <taxon>Sphingobacteriales</taxon>
        <taxon>Sphingobacteriaceae</taxon>
        <taxon>Sphingobacterium</taxon>
    </lineage>
</organism>